<dbReference type="InterPro" id="IPR006385">
    <property type="entry name" value="HAD_hydro_SerB1"/>
</dbReference>
<dbReference type="EMBL" id="JADKMY010000001">
    <property type="protein sequence ID" value="MBF4552789.1"/>
    <property type="molecule type" value="Genomic_DNA"/>
</dbReference>
<evidence type="ECO:0000313" key="2">
    <source>
        <dbReference type="EMBL" id="MBF4552789.1"/>
    </source>
</evidence>
<accession>A0ABR9ZIK1</accession>
<dbReference type="InterPro" id="IPR050582">
    <property type="entry name" value="HAD-like_SerB"/>
</dbReference>
<gene>
    <name evidence="2" type="ORF">IRY30_01660</name>
</gene>
<dbReference type="GO" id="GO:0016787">
    <property type="term" value="F:hydrolase activity"/>
    <property type="evidence" value="ECO:0007669"/>
    <property type="project" value="UniProtKB-KW"/>
</dbReference>
<dbReference type="NCBIfam" id="TIGR01488">
    <property type="entry name" value="HAD-SF-IB"/>
    <property type="match status" value="1"/>
</dbReference>
<reference evidence="2 3" key="1">
    <citation type="submission" date="2020-10" db="EMBL/GenBank/DDBJ databases">
        <title>Novel species in genus Corynebacterium.</title>
        <authorList>
            <person name="Zhang G."/>
        </authorList>
    </citation>
    <scope>NUCLEOTIDE SEQUENCE [LARGE SCALE GENOMIC DNA]</scope>
    <source>
        <strain evidence="2 3">DSM 45110</strain>
    </source>
</reference>
<keyword evidence="3" id="KW-1185">Reference proteome</keyword>
<name>A0ABR9ZIK1_9CORY</name>
<dbReference type="Proteomes" id="UP000635902">
    <property type="component" value="Unassembled WGS sequence"/>
</dbReference>
<sequence>MLADRYPLSERASNLETVSTQSTIRSRVRAFLSRRVFPTRGESAQVQAGEAAVQHALQSLGGSNYSAGVAEVASETQSTQWQALNPDAPNDPNREAINQLARKLDVPDAALRDGLRNLHGASQAAGGVNKLNDPDPSIPQDVGAAAFFDVDNTLIKGASILLFARGLVKRKFFGVGEVLGFVWKQLRFRLSGENQGDIDQGREQALALVKGHKVSELVSMAEEIWAASISERIFPGTKELADMHLQAGHQVWLVTAAPVQLAQIIARELGFTGALGTVAEVEDGTFTGRMVGDMLHGPGKQHAVVALSAYEGLDLARCTAYSDSINDIPMLSKVGTAVAVNPDTQLRKAAQRNGWEIRDYRRSRKVVRAGGTAAAAGAAAAGGYWILRK</sequence>
<dbReference type="Gene3D" id="1.20.1440.100">
    <property type="entry name" value="SG protein - dephosphorylation function"/>
    <property type="match status" value="1"/>
</dbReference>
<proteinExistence type="inferred from homology"/>
<keyword evidence="2" id="KW-0378">Hydrolase</keyword>
<comment type="caution">
    <text evidence="2">The sequence shown here is derived from an EMBL/GenBank/DDBJ whole genome shotgun (WGS) entry which is preliminary data.</text>
</comment>
<dbReference type="InterPro" id="IPR036412">
    <property type="entry name" value="HAD-like_sf"/>
</dbReference>
<dbReference type="Gene3D" id="3.40.50.1000">
    <property type="entry name" value="HAD superfamily/HAD-like"/>
    <property type="match status" value="1"/>
</dbReference>
<organism evidence="2 3">
    <name type="scientific">Corynebacterium suicordis DSM 45110</name>
    <dbReference type="NCBI Taxonomy" id="1121369"/>
    <lineage>
        <taxon>Bacteria</taxon>
        <taxon>Bacillati</taxon>
        <taxon>Actinomycetota</taxon>
        <taxon>Actinomycetes</taxon>
        <taxon>Mycobacteriales</taxon>
        <taxon>Corynebacteriaceae</taxon>
        <taxon>Corynebacterium</taxon>
    </lineage>
</organism>
<evidence type="ECO:0000256" key="1">
    <source>
        <dbReference type="ARBA" id="ARBA00009184"/>
    </source>
</evidence>
<dbReference type="PANTHER" id="PTHR43344">
    <property type="entry name" value="PHOSPHOSERINE PHOSPHATASE"/>
    <property type="match status" value="1"/>
</dbReference>
<protein>
    <submittedName>
        <fullName evidence="2">HAD-IB family hydrolase</fullName>
    </submittedName>
</protein>
<evidence type="ECO:0000313" key="3">
    <source>
        <dbReference type="Proteomes" id="UP000635902"/>
    </source>
</evidence>
<dbReference type="InterPro" id="IPR023214">
    <property type="entry name" value="HAD_sf"/>
</dbReference>
<dbReference type="Pfam" id="PF12710">
    <property type="entry name" value="HAD"/>
    <property type="match status" value="1"/>
</dbReference>
<dbReference type="PANTHER" id="PTHR43344:SF15">
    <property type="entry name" value="PHOSPHOSERINE PHOSPHATASE SERB1"/>
    <property type="match status" value="1"/>
</dbReference>
<dbReference type="CDD" id="cd02612">
    <property type="entry name" value="HAD_PGPPase"/>
    <property type="match status" value="1"/>
</dbReference>
<dbReference type="NCBIfam" id="TIGR01490">
    <property type="entry name" value="HAD-SF-IB-hyp1"/>
    <property type="match status" value="1"/>
</dbReference>
<dbReference type="SUPFAM" id="SSF56784">
    <property type="entry name" value="HAD-like"/>
    <property type="match status" value="1"/>
</dbReference>
<comment type="similarity">
    <text evidence="1">Belongs to the HAD-like hydrolase superfamily. SerB family.</text>
</comment>